<dbReference type="PANTHER" id="PTHR31938:SF4">
    <property type="entry name" value="NUCLEAR SPECKLE SPLICING REGULATORY PROTEIN 1"/>
    <property type="match status" value="1"/>
</dbReference>
<evidence type="ECO:0000256" key="2">
    <source>
        <dbReference type="ARBA" id="ARBA00023054"/>
    </source>
</evidence>
<comment type="similarity">
    <text evidence="1">Belongs to the NSRP1 family.</text>
</comment>
<gene>
    <name evidence="5" type="ORF">OESDEN_25186</name>
</gene>
<organism evidence="5 6">
    <name type="scientific">Oesophagostomum dentatum</name>
    <name type="common">Nodular worm</name>
    <dbReference type="NCBI Taxonomy" id="61180"/>
    <lineage>
        <taxon>Eukaryota</taxon>
        <taxon>Metazoa</taxon>
        <taxon>Ecdysozoa</taxon>
        <taxon>Nematoda</taxon>
        <taxon>Chromadorea</taxon>
        <taxon>Rhabditida</taxon>
        <taxon>Rhabditina</taxon>
        <taxon>Rhabditomorpha</taxon>
        <taxon>Strongyloidea</taxon>
        <taxon>Strongylidae</taxon>
        <taxon>Oesophagostomum</taxon>
    </lineage>
</organism>
<evidence type="ECO:0000313" key="6">
    <source>
        <dbReference type="Proteomes" id="UP000053660"/>
    </source>
</evidence>
<sequence>MSVELKKKQYGLILKKPTDKPLVKPIASVFNDDDDEVEKVDVSNKIQSASTLRVQKRAERLQEMALAEDPTIFDYDASYDQIQAVRDEKIAEKKKADKERKSKYALDIIKAHKRRELEQQSREERQQQKERIEEGDQFADKEVFVTDAYRKQMEEVQKFREEEAYEKRFNG</sequence>
<dbReference type="InterPro" id="IPR018612">
    <property type="entry name" value="NSRP1_N"/>
</dbReference>
<dbReference type="PANTHER" id="PTHR31938">
    <property type="entry name" value="NUCLEAR SPECKLE SPLICING REGULATORY PROTEIN 1"/>
    <property type="match status" value="1"/>
</dbReference>
<evidence type="ECO:0000256" key="3">
    <source>
        <dbReference type="SAM" id="MobiDB-lite"/>
    </source>
</evidence>
<dbReference type="GO" id="GO:0000381">
    <property type="term" value="P:regulation of alternative mRNA splicing, via spliceosome"/>
    <property type="evidence" value="ECO:0007669"/>
    <property type="project" value="InterPro"/>
</dbReference>
<keyword evidence="2" id="KW-0175">Coiled coil</keyword>
<dbReference type="EMBL" id="KN612981">
    <property type="protein sequence ID" value="KHJ75198.1"/>
    <property type="molecule type" value="Genomic_DNA"/>
</dbReference>
<accession>A0A0B1RQ84</accession>
<name>A0A0B1RQ84_OESDE</name>
<evidence type="ECO:0000256" key="1">
    <source>
        <dbReference type="ARBA" id="ARBA00010126"/>
    </source>
</evidence>
<reference evidence="5 6" key="1">
    <citation type="submission" date="2014-03" db="EMBL/GenBank/DDBJ databases">
        <title>Draft genome of the hookworm Oesophagostomum dentatum.</title>
        <authorList>
            <person name="Mitreva M."/>
        </authorList>
    </citation>
    <scope>NUCLEOTIDE SEQUENCE [LARGE SCALE GENOMIC DNA]</scope>
    <source>
        <strain evidence="5 6">OD-Hann</strain>
    </source>
</reference>
<feature type="domain" description="Nuclear speckle splicing regulatory protein 1 N-terminal" evidence="4">
    <location>
        <begin position="59"/>
        <end position="167"/>
    </location>
</feature>
<evidence type="ECO:0000313" key="5">
    <source>
        <dbReference type="EMBL" id="KHJ75198.1"/>
    </source>
</evidence>
<protein>
    <recommendedName>
        <fullName evidence="4">Nuclear speckle splicing regulatory protein 1 N-terminal domain-containing protein</fullName>
    </recommendedName>
</protein>
<dbReference type="AlphaFoldDB" id="A0A0B1RQ84"/>
<dbReference type="Proteomes" id="UP000053660">
    <property type="component" value="Unassembled WGS sequence"/>
</dbReference>
<dbReference type="Pfam" id="PF09745">
    <property type="entry name" value="NSRP1_N"/>
    <property type="match status" value="1"/>
</dbReference>
<evidence type="ECO:0000259" key="4">
    <source>
        <dbReference type="Pfam" id="PF09745"/>
    </source>
</evidence>
<dbReference type="InterPro" id="IPR042816">
    <property type="entry name" value="Nsrp1"/>
</dbReference>
<keyword evidence="6" id="KW-1185">Reference proteome</keyword>
<proteinExistence type="inferred from homology"/>
<feature type="region of interest" description="Disordered" evidence="3">
    <location>
        <begin position="115"/>
        <end position="138"/>
    </location>
</feature>
<dbReference type="OrthoDB" id="446635at2759"/>